<dbReference type="SUPFAM" id="SSF47336">
    <property type="entry name" value="ACP-like"/>
    <property type="match status" value="1"/>
</dbReference>
<evidence type="ECO:0000256" key="1">
    <source>
        <dbReference type="ARBA" id="ARBA00001957"/>
    </source>
</evidence>
<comment type="caution">
    <text evidence="6">The sequence shown here is derived from an EMBL/GenBank/DDBJ whole genome shotgun (WGS) entry which is preliminary data.</text>
</comment>
<dbReference type="Gene3D" id="3.30.300.30">
    <property type="match status" value="1"/>
</dbReference>
<name>A0ABW8M118_9ACTN</name>
<dbReference type="SUPFAM" id="SSF56801">
    <property type="entry name" value="Acetyl-CoA synthetase-like"/>
    <property type="match status" value="1"/>
</dbReference>
<keyword evidence="3" id="KW-0596">Phosphopantetheine</keyword>
<dbReference type="InterPro" id="IPR020845">
    <property type="entry name" value="AMP-binding_CS"/>
</dbReference>
<gene>
    <name evidence="6" type="ORF">ACI2L5_44290</name>
</gene>
<dbReference type="EMBL" id="JBJDQH010000021">
    <property type="protein sequence ID" value="MFK4271867.1"/>
    <property type="molecule type" value="Genomic_DNA"/>
</dbReference>
<dbReference type="Pfam" id="PF00550">
    <property type="entry name" value="PP-binding"/>
    <property type="match status" value="1"/>
</dbReference>
<dbReference type="InterPro" id="IPR009081">
    <property type="entry name" value="PP-bd_ACP"/>
</dbReference>
<dbReference type="SMART" id="SM00824">
    <property type="entry name" value="PKS_TE"/>
    <property type="match status" value="1"/>
</dbReference>
<evidence type="ECO:0000259" key="5">
    <source>
        <dbReference type="PROSITE" id="PS50075"/>
    </source>
</evidence>
<dbReference type="Gene3D" id="3.40.50.1820">
    <property type="entry name" value="alpha/beta hydrolase"/>
    <property type="match status" value="1"/>
</dbReference>
<dbReference type="SUPFAM" id="SSF53474">
    <property type="entry name" value="alpha/beta-Hydrolases"/>
    <property type="match status" value="1"/>
</dbReference>
<dbReference type="PANTHER" id="PTHR22754">
    <property type="entry name" value="DISCO-INTERACTING PROTEIN 2 DIP2 -RELATED"/>
    <property type="match status" value="1"/>
</dbReference>
<comment type="cofactor">
    <cofactor evidence="1">
        <name>pantetheine 4'-phosphate</name>
        <dbReference type="ChEBI" id="CHEBI:47942"/>
    </cofactor>
</comment>
<dbReference type="InterPro" id="IPR020802">
    <property type="entry name" value="TesA-like"/>
</dbReference>
<dbReference type="SMART" id="SM00823">
    <property type="entry name" value="PKS_PP"/>
    <property type="match status" value="1"/>
</dbReference>
<dbReference type="InterPro" id="IPR036736">
    <property type="entry name" value="ACP-like_sf"/>
</dbReference>
<dbReference type="Gene3D" id="3.40.50.12780">
    <property type="entry name" value="N-terminal domain of ligase-like"/>
    <property type="match status" value="1"/>
</dbReference>
<evidence type="ECO:0000256" key="4">
    <source>
        <dbReference type="ARBA" id="ARBA00022553"/>
    </source>
</evidence>
<evidence type="ECO:0000256" key="2">
    <source>
        <dbReference type="ARBA" id="ARBA00006432"/>
    </source>
</evidence>
<evidence type="ECO:0000313" key="6">
    <source>
        <dbReference type="EMBL" id="MFK4271867.1"/>
    </source>
</evidence>
<protein>
    <submittedName>
        <fullName evidence="6">Non-ribosomal peptide synthetase</fullName>
    </submittedName>
</protein>
<evidence type="ECO:0000313" key="7">
    <source>
        <dbReference type="Proteomes" id="UP001620295"/>
    </source>
</evidence>
<keyword evidence="7" id="KW-1185">Reference proteome</keyword>
<sequence length="944" mass="102515">MSRQSLKYSTPEDAQELRSVAQLLVRAAVEYPYSGVGYLPDGAEGESIRQPYTPYAELLDSALRLLTGLRSRGLRAGDKVALLLDDQREFLSVFWACLLGGFVPCPMAPVPGDPARWAAQLAHVDRLLDRPLLVTTESTRAELPDVPGLAVAPVEGLGGGEPAPDIHRAAPEDLALLVLTSGSTGNSKAVMLSHGNLLASMAGKSDKQRLTAADTTFNWISYDHVAALLEAHLLPLYVGANQLHAPASAILEEPQRFLRIISRHKVTMTFTPNFLLGPLNSAAHEFAEETASGGEDGEGREGGERLDLSALRHIVSGGEANVVATGEAFLANYAPYGLRRSALWPAFGMTETCAGSIYNRDFPDVDAGQEFANLGTPVKALTIRVADDEHRALPAGEVGELQLSGPMITTGYYNNEEATREAFTPDGWFRSGDLGRIDDGRLTLVGRSKDSIIVNGVNYFSHEMEAALEQLDGVAGGYVAAFPTRRPGSDTEQLVIAVSPEAAEGDEAGLYRLLTAVRSTVVMHWGFRPSLVLPLPKEAFPKTSLGKTLRQRMRIRLESGGFDDVIAHVAELTTRRLGGYTAPEGETERVLAEIYAEMFDMAPDEVSVTASFFDLGGTSLDILRLRRQVGRRLGVVDLPIITVLTAPSVRALATRLGEGGSAAVAAYDPVVPLQAAGEKTPLFCVHPGVGEVLVFVNLAKYFVGDRPFYALRARGFNEGERPFASFEEMVATYVEAIRATQPHGPYAVAGYSYGGAVAFEIAKELEAQGERVDFVGSFNLPPHIKSRMDELDFVETAANLAFFLDLINKKQSLDLPGQLRGLPKEEQLAHFLTIAPPSRLAELDLDLGKFTAWAELANGLTDLGRSYTPTGTTRSMTVFYAIPLRGTKEDWLNNDLRRWDEHTTEANRYIDVPGEHYTLMGPQHVATFQAILRRELDRALGDGE</sequence>
<dbReference type="RefSeq" id="WP_358627800.1">
    <property type="nucleotide sequence ID" value="NZ_JBFAEV010000001.1"/>
</dbReference>
<dbReference type="InterPro" id="IPR020806">
    <property type="entry name" value="PKS_PP-bd"/>
</dbReference>
<dbReference type="InterPro" id="IPR042099">
    <property type="entry name" value="ANL_N_sf"/>
</dbReference>
<accession>A0ABW8M118</accession>
<feature type="domain" description="Carrier" evidence="5">
    <location>
        <begin position="582"/>
        <end position="660"/>
    </location>
</feature>
<dbReference type="InterPro" id="IPR001031">
    <property type="entry name" value="Thioesterase"/>
</dbReference>
<organism evidence="6 7">
    <name type="scientific">Streptomyces milbemycinicus</name>
    <dbReference type="NCBI Taxonomy" id="476552"/>
    <lineage>
        <taxon>Bacteria</taxon>
        <taxon>Bacillati</taxon>
        <taxon>Actinomycetota</taxon>
        <taxon>Actinomycetes</taxon>
        <taxon>Kitasatosporales</taxon>
        <taxon>Streptomycetaceae</taxon>
        <taxon>Streptomyces</taxon>
    </lineage>
</organism>
<keyword evidence="4" id="KW-0597">Phosphoprotein</keyword>
<dbReference type="PROSITE" id="PS50075">
    <property type="entry name" value="CARRIER"/>
    <property type="match status" value="1"/>
</dbReference>
<dbReference type="PROSITE" id="PS00455">
    <property type="entry name" value="AMP_BINDING"/>
    <property type="match status" value="1"/>
</dbReference>
<comment type="similarity">
    <text evidence="2">Belongs to the ATP-dependent AMP-binding enzyme family.</text>
</comment>
<dbReference type="PANTHER" id="PTHR22754:SF32">
    <property type="entry name" value="DISCO-INTERACTING PROTEIN 2"/>
    <property type="match status" value="1"/>
</dbReference>
<proteinExistence type="inferred from homology"/>
<dbReference type="Gene3D" id="1.10.1200.10">
    <property type="entry name" value="ACP-like"/>
    <property type="match status" value="1"/>
</dbReference>
<dbReference type="InterPro" id="IPR000873">
    <property type="entry name" value="AMP-dep_synth/lig_dom"/>
</dbReference>
<evidence type="ECO:0000256" key="3">
    <source>
        <dbReference type="ARBA" id="ARBA00022450"/>
    </source>
</evidence>
<dbReference type="Proteomes" id="UP001620295">
    <property type="component" value="Unassembled WGS sequence"/>
</dbReference>
<dbReference type="Pfam" id="PF00975">
    <property type="entry name" value="Thioesterase"/>
    <property type="match status" value="1"/>
</dbReference>
<dbReference type="Pfam" id="PF00501">
    <property type="entry name" value="AMP-binding"/>
    <property type="match status" value="1"/>
</dbReference>
<reference evidence="6 7" key="1">
    <citation type="submission" date="2024-11" db="EMBL/GenBank/DDBJ databases">
        <title>The Natural Products Discovery Center: Release of the First 8490 Sequenced Strains for Exploring Actinobacteria Biosynthetic Diversity.</title>
        <authorList>
            <person name="Kalkreuter E."/>
            <person name="Kautsar S.A."/>
            <person name="Yang D."/>
            <person name="Bader C.D."/>
            <person name="Teijaro C.N."/>
            <person name="Fluegel L."/>
            <person name="Davis C.M."/>
            <person name="Simpson J.R."/>
            <person name="Lauterbach L."/>
            <person name="Steele A.D."/>
            <person name="Gui C."/>
            <person name="Meng S."/>
            <person name="Li G."/>
            <person name="Viehrig K."/>
            <person name="Ye F."/>
            <person name="Su P."/>
            <person name="Kiefer A.F."/>
            <person name="Nichols A."/>
            <person name="Cepeda A.J."/>
            <person name="Yan W."/>
            <person name="Fan B."/>
            <person name="Jiang Y."/>
            <person name="Adhikari A."/>
            <person name="Zheng C.-J."/>
            <person name="Schuster L."/>
            <person name="Cowan T.M."/>
            <person name="Smanski M.J."/>
            <person name="Chevrette M.G."/>
            <person name="De Carvalho L.P.S."/>
            <person name="Shen B."/>
        </authorList>
    </citation>
    <scope>NUCLEOTIDE SEQUENCE [LARGE SCALE GENOMIC DNA]</scope>
    <source>
        <strain evidence="6 7">NPDC020863</strain>
    </source>
</reference>
<dbReference type="InterPro" id="IPR029058">
    <property type="entry name" value="AB_hydrolase_fold"/>
</dbReference>
<dbReference type="InterPro" id="IPR045851">
    <property type="entry name" value="AMP-bd_C_sf"/>
</dbReference>